<dbReference type="Proteomes" id="UP000288197">
    <property type="component" value="Unassembled WGS sequence"/>
</dbReference>
<name>A0A369AZW8_9ENTE</name>
<dbReference type="OrthoDB" id="2658007at2"/>
<evidence type="ECO:0008006" key="3">
    <source>
        <dbReference type="Google" id="ProtNLM"/>
    </source>
</evidence>
<protein>
    <recommendedName>
        <fullName evidence="3">YokE-like PH domain-containing protein</fullName>
    </recommendedName>
</protein>
<reference evidence="1 2" key="1">
    <citation type="submission" date="2017-05" db="EMBL/GenBank/DDBJ databases">
        <title>Vagococcus spp. assemblies.</title>
        <authorList>
            <person name="Gulvik C.A."/>
        </authorList>
    </citation>
    <scope>NUCLEOTIDE SEQUENCE [LARGE SCALE GENOMIC DNA]</scope>
    <source>
        <strain evidence="1 2">NCFB 2497</strain>
    </source>
</reference>
<accession>A0A369AZW8</accession>
<dbReference type="AlphaFoldDB" id="A0A369AZW8"/>
<evidence type="ECO:0000313" key="2">
    <source>
        <dbReference type="Proteomes" id="UP000288197"/>
    </source>
</evidence>
<gene>
    <name evidence="1" type="ORF">CBF32_06905</name>
</gene>
<proteinExistence type="predicted"/>
<comment type="caution">
    <text evidence="1">The sequence shown here is derived from an EMBL/GenBank/DDBJ whole genome shotgun (WGS) entry which is preliminary data.</text>
</comment>
<dbReference type="GeneID" id="63146380"/>
<dbReference type="EMBL" id="NGJX01000005">
    <property type="protein sequence ID" value="RSU02308.1"/>
    <property type="molecule type" value="Genomic_DNA"/>
</dbReference>
<evidence type="ECO:0000313" key="1">
    <source>
        <dbReference type="EMBL" id="RSU02308.1"/>
    </source>
</evidence>
<sequence>MLISKSMINHFTRSFSDEDTVICYADSQTLSGASNKAILIMNHSTLHILFFNVTLSKVIQQVELSFTDFHDETFSNNPFALSSTWSFYIGKSKWRFRIMKKILTLGDMQKEFIIRIQEKIR</sequence>
<keyword evidence="2" id="KW-1185">Reference proteome</keyword>
<organism evidence="1 2">
    <name type="scientific">Vagococcus fluvialis</name>
    <dbReference type="NCBI Taxonomy" id="2738"/>
    <lineage>
        <taxon>Bacteria</taxon>
        <taxon>Bacillati</taxon>
        <taxon>Bacillota</taxon>
        <taxon>Bacilli</taxon>
        <taxon>Lactobacillales</taxon>
        <taxon>Enterococcaceae</taxon>
        <taxon>Vagococcus</taxon>
    </lineage>
</organism>
<dbReference type="RefSeq" id="WP_114289615.1">
    <property type="nucleotide sequence ID" value="NZ_CP122523.1"/>
</dbReference>